<evidence type="ECO:0000313" key="3">
    <source>
        <dbReference type="EMBL" id="MFD1722669.1"/>
    </source>
</evidence>
<feature type="transmembrane region" description="Helical" evidence="2">
    <location>
        <begin position="104"/>
        <end position="123"/>
    </location>
</feature>
<proteinExistence type="predicted"/>
<evidence type="ECO:0000256" key="2">
    <source>
        <dbReference type="SAM" id="Phobius"/>
    </source>
</evidence>
<dbReference type="Proteomes" id="UP001597347">
    <property type="component" value="Unassembled WGS sequence"/>
</dbReference>
<dbReference type="RefSeq" id="WP_377935973.1">
    <property type="nucleotide sequence ID" value="NZ_JBHUEA010000024.1"/>
</dbReference>
<feature type="compositionally biased region" description="Basic and acidic residues" evidence="1">
    <location>
        <begin position="1"/>
        <end position="10"/>
    </location>
</feature>
<keyword evidence="2" id="KW-0812">Transmembrane</keyword>
<dbReference type="InterPro" id="IPR046548">
    <property type="entry name" value="DUF6804"/>
</dbReference>
<reference evidence="4" key="1">
    <citation type="journal article" date="2019" name="Int. J. Syst. Evol. Microbiol.">
        <title>The Global Catalogue of Microorganisms (GCM) 10K type strain sequencing project: providing services to taxonomists for standard genome sequencing and annotation.</title>
        <authorList>
            <consortium name="The Broad Institute Genomics Platform"/>
            <consortium name="The Broad Institute Genome Sequencing Center for Infectious Disease"/>
            <person name="Wu L."/>
            <person name="Ma J."/>
        </authorList>
    </citation>
    <scope>NUCLEOTIDE SEQUENCE [LARGE SCALE GENOMIC DNA]</scope>
    <source>
        <strain evidence="4">CGMCC 1.12471</strain>
    </source>
</reference>
<protein>
    <submittedName>
        <fullName evidence="3">DUF6804 family protein</fullName>
    </submittedName>
</protein>
<sequence length="131" mass="13740">MNGNRAERRAAARAPQPSPQRYGSGKERRALAPAALGAVVLLSGLLLIGTGLYVVVLYVVSVLALITAVLVGQAGRWAWLPVPIVVAVLWNPVLPFAFSGQPFRIGHVVAAAALVLTGTFARYDTRRAGAA</sequence>
<evidence type="ECO:0000313" key="4">
    <source>
        <dbReference type="Proteomes" id="UP001597347"/>
    </source>
</evidence>
<keyword evidence="2" id="KW-1133">Transmembrane helix</keyword>
<name>A0ABW4LKP8_9MICO</name>
<feature type="region of interest" description="Disordered" evidence="1">
    <location>
        <begin position="1"/>
        <end position="25"/>
    </location>
</feature>
<feature type="transmembrane region" description="Helical" evidence="2">
    <location>
        <begin position="54"/>
        <end position="71"/>
    </location>
</feature>
<keyword evidence="2" id="KW-0472">Membrane</keyword>
<organism evidence="3 4">
    <name type="scientific">Amnibacterium endophyticum</name>
    <dbReference type="NCBI Taxonomy" id="2109337"/>
    <lineage>
        <taxon>Bacteria</taxon>
        <taxon>Bacillati</taxon>
        <taxon>Actinomycetota</taxon>
        <taxon>Actinomycetes</taxon>
        <taxon>Micrococcales</taxon>
        <taxon>Microbacteriaceae</taxon>
        <taxon>Amnibacterium</taxon>
    </lineage>
</organism>
<feature type="transmembrane region" description="Helical" evidence="2">
    <location>
        <begin position="30"/>
        <end position="48"/>
    </location>
</feature>
<evidence type="ECO:0000256" key="1">
    <source>
        <dbReference type="SAM" id="MobiDB-lite"/>
    </source>
</evidence>
<comment type="caution">
    <text evidence="3">The sequence shown here is derived from an EMBL/GenBank/DDBJ whole genome shotgun (WGS) entry which is preliminary data.</text>
</comment>
<gene>
    <name evidence="3" type="ORF">ACFSBI_14025</name>
</gene>
<dbReference type="Pfam" id="PF20619">
    <property type="entry name" value="DUF6804"/>
    <property type="match status" value="1"/>
</dbReference>
<keyword evidence="4" id="KW-1185">Reference proteome</keyword>
<accession>A0ABW4LKP8</accession>
<feature type="transmembrane region" description="Helical" evidence="2">
    <location>
        <begin position="78"/>
        <end position="98"/>
    </location>
</feature>
<dbReference type="EMBL" id="JBHUEA010000024">
    <property type="protein sequence ID" value="MFD1722669.1"/>
    <property type="molecule type" value="Genomic_DNA"/>
</dbReference>